<comment type="caution">
    <text evidence="3">The sequence shown here is derived from an EMBL/GenBank/DDBJ whole genome shotgun (WGS) entry which is preliminary data.</text>
</comment>
<dbReference type="Pfam" id="PF21355">
    <property type="entry name" value="TRAF-mep_MATH"/>
    <property type="match status" value="1"/>
</dbReference>
<name>A0A9W9ZBN3_9CNID</name>
<dbReference type="PANTHER" id="PTHR10131">
    <property type="entry name" value="TNF RECEPTOR ASSOCIATED FACTOR"/>
    <property type="match status" value="1"/>
</dbReference>
<feature type="compositionally biased region" description="Polar residues" evidence="1">
    <location>
        <begin position="29"/>
        <end position="38"/>
    </location>
</feature>
<dbReference type="InterPro" id="IPR049342">
    <property type="entry name" value="TRAF1-6_MATH_dom"/>
</dbReference>
<accession>A0A9W9ZBN3</accession>
<dbReference type="PANTHER" id="PTHR10131:SF94">
    <property type="entry name" value="TNF RECEPTOR-ASSOCIATED FACTOR 4"/>
    <property type="match status" value="1"/>
</dbReference>
<feature type="domain" description="MATH" evidence="2">
    <location>
        <begin position="268"/>
        <end position="418"/>
    </location>
</feature>
<keyword evidence="4" id="KW-1185">Reference proteome</keyword>
<dbReference type="EMBL" id="MU826376">
    <property type="protein sequence ID" value="KAJ7377603.1"/>
    <property type="molecule type" value="Genomic_DNA"/>
</dbReference>
<feature type="compositionally biased region" description="Basic and acidic residues" evidence="1">
    <location>
        <begin position="168"/>
        <end position="177"/>
    </location>
</feature>
<dbReference type="SMART" id="SM00061">
    <property type="entry name" value="MATH"/>
    <property type="match status" value="1"/>
</dbReference>
<dbReference type="InterPro" id="IPR008974">
    <property type="entry name" value="TRAF-like"/>
</dbReference>
<dbReference type="Gene3D" id="2.60.210.10">
    <property type="entry name" value="Apoptosis, Tumor Necrosis Factor Receptor Associated Protein 2, Chain A"/>
    <property type="match status" value="1"/>
</dbReference>
<evidence type="ECO:0000313" key="3">
    <source>
        <dbReference type="EMBL" id="KAJ7377603.1"/>
    </source>
</evidence>
<gene>
    <name evidence="3" type="primary">TRAF4_9</name>
    <name evidence="3" type="ORF">OS493_028163</name>
</gene>
<dbReference type="SUPFAM" id="SSF49599">
    <property type="entry name" value="TRAF domain-like"/>
    <property type="match status" value="1"/>
</dbReference>
<dbReference type="CDD" id="cd00270">
    <property type="entry name" value="MATH_TRAF_C"/>
    <property type="match status" value="1"/>
</dbReference>
<keyword evidence="3" id="KW-0675">Receptor</keyword>
<protein>
    <submittedName>
        <fullName evidence="3">TNF receptor-associated factor 4</fullName>
    </submittedName>
</protein>
<dbReference type="InterPro" id="IPR002083">
    <property type="entry name" value="MATH/TRAF_dom"/>
</dbReference>
<sequence length="424" mass="47559">MKAFAAMFLFSRATRRDDSQDCVVRNNTHLVVPTTSEQRVAEHEQQSDNPQENGEQSSEPSSPDNETNQAVSQRMNGQEQHSGYQQANGEQSSNPSSSDNETDQAVSQRMNGQEQHSGYQQANGEQSSGPSSPDNETEQAVSQMMIGQEQQSGFQQVDGEQVNGLRHSVQETSEHTVQRPNRQPYSEAGGDQACGYSCPVQETRRQSDEHEDPPPCYQQHNGDHINAVSSLGQREEVMEHNCSRQELQLLNQKLERSNSQKATRSKTNPNHTFFIEVITEVAQHRQADANGVPTAIFSPPIYTDSYEYKLGIRLYPNGVDNERGRYVAIFVNMMKGEYDDVHVRWPFTQTITLSILDQSGANRHISKTMQAKPTLRAFQKPTEAICPTGCGFVKFAPIEEVFSPPYVKDDNLFLKIEFSALLPI</sequence>
<dbReference type="AlphaFoldDB" id="A0A9W9ZBN3"/>
<dbReference type="OrthoDB" id="5985106at2759"/>
<evidence type="ECO:0000256" key="1">
    <source>
        <dbReference type="SAM" id="MobiDB-lite"/>
    </source>
</evidence>
<evidence type="ECO:0000259" key="2">
    <source>
        <dbReference type="PROSITE" id="PS50144"/>
    </source>
</evidence>
<dbReference type="Proteomes" id="UP001163046">
    <property type="component" value="Unassembled WGS sequence"/>
</dbReference>
<organism evidence="3 4">
    <name type="scientific">Desmophyllum pertusum</name>
    <dbReference type="NCBI Taxonomy" id="174260"/>
    <lineage>
        <taxon>Eukaryota</taxon>
        <taxon>Metazoa</taxon>
        <taxon>Cnidaria</taxon>
        <taxon>Anthozoa</taxon>
        <taxon>Hexacorallia</taxon>
        <taxon>Scleractinia</taxon>
        <taxon>Caryophylliina</taxon>
        <taxon>Caryophylliidae</taxon>
        <taxon>Desmophyllum</taxon>
    </lineage>
</organism>
<proteinExistence type="predicted"/>
<feature type="region of interest" description="Disordered" evidence="1">
    <location>
        <begin position="168"/>
        <end position="223"/>
    </location>
</feature>
<feature type="region of interest" description="Disordered" evidence="1">
    <location>
        <begin position="29"/>
        <end position="143"/>
    </location>
</feature>
<reference evidence="3" key="1">
    <citation type="submission" date="2023-01" db="EMBL/GenBank/DDBJ databases">
        <title>Genome assembly of the deep-sea coral Lophelia pertusa.</title>
        <authorList>
            <person name="Herrera S."/>
            <person name="Cordes E."/>
        </authorList>
    </citation>
    <scope>NUCLEOTIDE SEQUENCE</scope>
    <source>
        <strain evidence="3">USNM1676648</strain>
        <tissue evidence="3">Polyp</tissue>
    </source>
</reference>
<dbReference type="GO" id="GO:0043122">
    <property type="term" value="P:regulation of canonical NF-kappaB signal transduction"/>
    <property type="evidence" value="ECO:0007669"/>
    <property type="project" value="TreeGrafter"/>
</dbReference>
<evidence type="ECO:0000313" key="4">
    <source>
        <dbReference type="Proteomes" id="UP001163046"/>
    </source>
</evidence>
<feature type="compositionally biased region" description="Polar residues" evidence="1">
    <location>
        <begin position="47"/>
        <end position="142"/>
    </location>
</feature>
<dbReference type="PROSITE" id="PS50144">
    <property type="entry name" value="MATH"/>
    <property type="match status" value="1"/>
</dbReference>